<evidence type="ECO:0000256" key="1">
    <source>
        <dbReference type="SAM" id="MobiDB-lite"/>
    </source>
</evidence>
<sequence length="44" mass="5238">MPLLFFYDLYTQNHSRCGKGANPQERTSVRDRGERLQPTQRQLE</sequence>
<organism evidence="2 3">
    <name type="scientific">Citrobacter amalonaticus</name>
    <dbReference type="NCBI Taxonomy" id="35703"/>
    <lineage>
        <taxon>Bacteria</taxon>
        <taxon>Pseudomonadati</taxon>
        <taxon>Pseudomonadota</taxon>
        <taxon>Gammaproteobacteria</taxon>
        <taxon>Enterobacterales</taxon>
        <taxon>Enterobacteriaceae</taxon>
        <taxon>Citrobacter</taxon>
    </lineage>
</organism>
<reference evidence="2 3" key="1">
    <citation type="submission" date="2018-01" db="EMBL/GenBank/DDBJ databases">
        <title>Complete genome sequences of 14 Citrobacter spp. isolated from plant in Canada.</title>
        <authorList>
            <person name="Bhandare S.G."/>
            <person name="Colavecchio A."/>
            <person name="Jeukens J."/>
            <person name="Emond-Rheault J.-G."/>
            <person name="Freschi L."/>
            <person name="Hamel J."/>
            <person name="Kukavica-Ibrulj I."/>
            <person name="Levesque R."/>
            <person name="Goodridge L."/>
        </authorList>
    </citation>
    <scope>NUCLEOTIDE SEQUENCE [LARGE SCALE GENOMIC DNA]</scope>
    <source>
        <strain evidence="2 3">S1285</strain>
    </source>
</reference>
<feature type="region of interest" description="Disordered" evidence="1">
    <location>
        <begin position="15"/>
        <end position="44"/>
    </location>
</feature>
<evidence type="ECO:0000313" key="2">
    <source>
        <dbReference type="EMBL" id="POU63069.1"/>
    </source>
</evidence>
<evidence type="ECO:0000313" key="3">
    <source>
        <dbReference type="Proteomes" id="UP000237003"/>
    </source>
</evidence>
<dbReference type="AlphaFoldDB" id="A0A2S4RTG1"/>
<name>A0A2S4RTG1_CITAM</name>
<gene>
    <name evidence="2" type="ORF">C3430_20430</name>
</gene>
<dbReference type="EMBL" id="PQLX01000008">
    <property type="protein sequence ID" value="POU63069.1"/>
    <property type="molecule type" value="Genomic_DNA"/>
</dbReference>
<proteinExistence type="predicted"/>
<comment type="caution">
    <text evidence="2">The sequence shown here is derived from an EMBL/GenBank/DDBJ whole genome shotgun (WGS) entry which is preliminary data.</text>
</comment>
<protein>
    <submittedName>
        <fullName evidence="2">Addiction module toxin RelE</fullName>
    </submittedName>
</protein>
<dbReference type="Proteomes" id="UP000237003">
    <property type="component" value="Unassembled WGS sequence"/>
</dbReference>
<accession>A0A2S4RTG1</accession>